<evidence type="ECO:0000256" key="1">
    <source>
        <dbReference type="SAM" id="SignalP"/>
    </source>
</evidence>
<protein>
    <recommendedName>
        <fullName evidence="4">PepSY domain-containing protein</fullName>
    </recommendedName>
</protein>
<reference evidence="2 3" key="1">
    <citation type="submission" date="2019-09" db="EMBL/GenBank/DDBJ databases">
        <title>Taxonomy of Antarctic Massilia spp.: description of Massilia rubra sp. nov., Massilia aquatica sp. nov., Massilia mucilaginosa sp. nov., Massilia frigida sp. nov. isolated from streams, lakes and regoliths.</title>
        <authorList>
            <person name="Holochova P."/>
            <person name="Sedlacek I."/>
            <person name="Kralova S."/>
            <person name="Maslanova I."/>
            <person name="Busse H.-J."/>
            <person name="Stankova E."/>
            <person name="Vrbovska V."/>
            <person name="Kovarovic V."/>
            <person name="Bartak M."/>
            <person name="Svec P."/>
            <person name="Pantucek R."/>
        </authorList>
    </citation>
    <scope>NUCLEOTIDE SEQUENCE [LARGE SCALE GENOMIC DNA]</scope>
    <source>
        <strain evidence="2 3">CCM 8692</strain>
    </source>
</reference>
<feature type="signal peptide" evidence="1">
    <location>
        <begin position="1"/>
        <end position="24"/>
    </location>
</feature>
<organism evidence="2 3">
    <name type="scientific">Massilia rubra</name>
    <dbReference type="NCBI Taxonomy" id="2607910"/>
    <lineage>
        <taxon>Bacteria</taxon>
        <taxon>Pseudomonadati</taxon>
        <taxon>Pseudomonadota</taxon>
        <taxon>Betaproteobacteria</taxon>
        <taxon>Burkholderiales</taxon>
        <taxon>Oxalobacteraceae</taxon>
        <taxon>Telluria group</taxon>
        <taxon>Massilia</taxon>
    </lineage>
</organism>
<evidence type="ECO:0000313" key="2">
    <source>
        <dbReference type="EMBL" id="NHZ37742.1"/>
    </source>
</evidence>
<dbReference type="RefSeq" id="WP_167231444.1">
    <property type="nucleotide sequence ID" value="NZ_VUYU01000033.1"/>
</dbReference>
<keyword evidence="3" id="KW-1185">Reference proteome</keyword>
<evidence type="ECO:0008006" key="4">
    <source>
        <dbReference type="Google" id="ProtNLM"/>
    </source>
</evidence>
<dbReference type="EMBL" id="VUYU01000033">
    <property type="protein sequence ID" value="NHZ37742.1"/>
    <property type="molecule type" value="Genomic_DNA"/>
</dbReference>
<comment type="caution">
    <text evidence="2">The sequence shown here is derived from an EMBL/GenBank/DDBJ whole genome shotgun (WGS) entry which is preliminary data.</text>
</comment>
<evidence type="ECO:0000313" key="3">
    <source>
        <dbReference type="Proteomes" id="UP000785613"/>
    </source>
</evidence>
<keyword evidence="1" id="KW-0732">Signal</keyword>
<gene>
    <name evidence="2" type="ORF">F0185_29705</name>
</gene>
<feature type="chain" id="PRO_5046364101" description="PepSY domain-containing protein" evidence="1">
    <location>
        <begin position="25"/>
        <end position="116"/>
    </location>
</feature>
<proteinExistence type="predicted"/>
<name>A0ABX0M083_9BURK</name>
<dbReference type="PROSITE" id="PS51257">
    <property type="entry name" value="PROKAR_LIPOPROTEIN"/>
    <property type="match status" value="1"/>
</dbReference>
<sequence>MGKQLISRLVAGVLIAALSGAACANPVHLHIAKMTQTKRQAALGEMVKQAGIKCIGIKRAIYQGSDEGGTALWSARCVDGRLFAVEITSDADGTARVVRCKSPKRGAGNCKFKGRF</sequence>
<dbReference type="Proteomes" id="UP000785613">
    <property type="component" value="Unassembled WGS sequence"/>
</dbReference>
<accession>A0ABX0M083</accession>